<dbReference type="STRING" id="123899.SAMEA3906487_03002"/>
<evidence type="ECO:0000313" key="3">
    <source>
        <dbReference type="Proteomes" id="UP000076825"/>
    </source>
</evidence>
<dbReference type="SUPFAM" id="SSF51182">
    <property type="entry name" value="RmlC-like cupins"/>
    <property type="match status" value="1"/>
</dbReference>
<feature type="domain" description="Cupin type-2" evidence="1">
    <location>
        <begin position="54"/>
        <end position="106"/>
    </location>
</feature>
<dbReference type="KEGG" id="btrm:SAMEA390648703002"/>
<dbReference type="GeneID" id="56589750"/>
<keyword evidence="3" id="KW-1185">Reference proteome</keyword>
<evidence type="ECO:0000313" key="2">
    <source>
        <dbReference type="EMBL" id="SAI71997.1"/>
    </source>
</evidence>
<organism evidence="2 3">
    <name type="scientific">Bordetella trematum</name>
    <dbReference type="NCBI Taxonomy" id="123899"/>
    <lineage>
        <taxon>Bacteria</taxon>
        <taxon>Pseudomonadati</taxon>
        <taxon>Pseudomonadota</taxon>
        <taxon>Betaproteobacteria</taxon>
        <taxon>Burkholderiales</taxon>
        <taxon>Alcaligenaceae</taxon>
        <taxon>Bordetella</taxon>
    </lineage>
</organism>
<name>A0A157QQ00_9BORD</name>
<dbReference type="InterPro" id="IPR011051">
    <property type="entry name" value="RmlC_Cupin_sf"/>
</dbReference>
<dbReference type="Proteomes" id="UP000076825">
    <property type="component" value="Chromosome 1"/>
</dbReference>
<proteinExistence type="predicted"/>
<accession>A0A157QQ00</accession>
<dbReference type="OrthoDB" id="512358at2"/>
<reference evidence="2 3" key="1">
    <citation type="submission" date="2016-04" db="EMBL/GenBank/DDBJ databases">
        <authorList>
            <consortium name="Pathogen Informatics"/>
        </authorList>
    </citation>
    <scope>NUCLEOTIDE SEQUENCE [LARGE SCALE GENOMIC DNA]</scope>
    <source>
        <strain evidence="2 3">H044680328</strain>
    </source>
</reference>
<dbReference type="eggNOG" id="COG0662">
    <property type="taxonomic scope" value="Bacteria"/>
</dbReference>
<sequence length="128" mass="14019">MPSTARAVYAAVNHFFLLADDGRVRALGARRAGFEGWVTGLKEAPDSAAVHGDVWERHTGGDELLTLLQGEIVLHWMDEAGAAGRQCLRAGESVIVPRGRWHRLEVTCPSQLFFATPSQGSELRRVEP</sequence>
<gene>
    <name evidence="2" type="ORF">SAMEA3906487_03002</name>
</gene>
<dbReference type="EMBL" id="LT546645">
    <property type="protein sequence ID" value="SAI71997.1"/>
    <property type="molecule type" value="Genomic_DNA"/>
</dbReference>
<dbReference type="Pfam" id="PF07883">
    <property type="entry name" value="Cupin_2"/>
    <property type="match status" value="1"/>
</dbReference>
<dbReference type="RefSeq" id="WP_063492162.1">
    <property type="nucleotide sequence ID" value="NZ_CP016340.1"/>
</dbReference>
<dbReference type="InterPro" id="IPR013096">
    <property type="entry name" value="Cupin_2"/>
</dbReference>
<protein>
    <submittedName>
        <fullName evidence="2">Cupin domain</fullName>
    </submittedName>
</protein>
<dbReference type="AlphaFoldDB" id="A0A157QQ00"/>
<evidence type="ECO:0000259" key="1">
    <source>
        <dbReference type="Pfam" id="PF07883"/>
    </source>
</evidence>
<dbReference type="InterPro" id="IPR014710">
    <property type="entry name" value="RmlC-like_jellyroll"/>
</dbReference>
<dbReference type="PATRIC" id="fig|123899.6.peg.2995"/>
<dbReference type="Gene3D" id="2.60.120.10">
    <property type="entry name" value="Jelly Rolls"/>
    <property type="match status" value="1"/>
</dbReference>